<keyword evidence="1" id="KW-1133">Transmembrane helix</keyword>
<protein>
    <submittedName>
        <fullName evidence="2">Uncharacterized protein</fullName>
    </submittedName>
</protein>
<feature type="transmembrane region" description="Helical" evidence="1">
    <location>
        <begin position="132"/>
        <end position="164"/>
    </location>
</feature>
<dbReference type="EMBL" id="AUPC02000347">
    <property type="protein sequence ID" value="POG61313.1"/>
    <property type="molecule type" value="Genomic_DNA"/>
</dbReference>
<organism evidence="2 3">
    <name type="scientific">Rhizophagus irregularis (strain DAOM 181602 / DAOM 197198 / MUCL 43194)</name>
    <name type="common">Arbuscular mycorrhizal fungus</name>
    <name type="synonym">Glomus intraradices</name>
    <dbReference type="NCBI Taxonomy" id="747089"/>
    <lineage>
        <taxon>Eukaryota</taxon>
        <taxon>Fungi</taxon>
        <taxon>Fungi incertae sedis</taxon>
        <taxon>Mucoromycota</taxon>
        <taxon>Glomeromycotina</taxon>
        <taxon>Glomeromycetes</taxon>
        <taxon>Glomerales</taxon>
        <taxon>Glomeraceae</taxon>
        <taxon>Rhizophagus</taxon>
    </lineage>
</organism>
<name>A0A2P4P7E9_RHIID</name>
<evidence type="ECO:0000313" key="2">
    <source>
        <dbReference type="EMBL" id="POG61313.1"/>
    </source>
</evidence>
<comment type="caution">
    <text evidence="2">The sequence shown here is derived from an EMBL/GenBank/DDBJ whole genome shotgun (WGS) entry which is preliminary data.</text>
</comment>
<dbReference type="AlphaFoldDB" id="A0A2P4P7E9"/>
<evidence type="ECO:0000256" key="1">
    <source>
        <dbReference type="SAM" id="Phobius"/>
    </source>
</evidence>
<accession>A0A2P4P7E9</accession>
<reference evidence="2 3" key="2">
    <citation type="journal article" date="2018" name="New Phytol.">
        <title>High intraspecific genome diversity in the model arbuscular mycorrhizal symbiont Rhizophagus irregularis.</title>
        <authorList>
            <person name="Chen E.C.H."/>
            <person name="Morin E."/>
            <person name="Beaudet D."/>
            <person name="Noel J."/>
            <person name="Yildirir G."/>
            <person name="Ndikumana S."/>
            <person name="Charron P."/>
            <person name="St-Onge C."/>
            <person name="Giorgi J."/>
            <person name="Kruger M."/>
            <person name="Marton T."/>
            <person name="Ropars J."/>
            <person name="Grigoriev I.V."/>
            <person name="Hainaut M."/>
            <person name="Henrissat B."/>
            <person name="Roux C."/>
            <person name="Martin F."/>
            <person name="Corradi N."/>
        </authorList>
    </citation>
    <scope>NUCLEOTIDE SEQUENCE [LARGE SCALE GENOMIC DNA]</scope>
    <source>
        <strain evidence="2 3">DAOM 197198</strain>
    </source>
</reference>
<gene>
    <name evidence="2" type="ORF">GLOIN_2v1704883</name>
</gene>
<feature type="non-terminal residue" evidence="2">
    <location>
        <position position="1"/>
    </location>
</feature>
<keyword evidence="3" id="KW-1185">Reference proteome</keyword>
<keyword evidence="1" id="KW-0472">Membrane</keyword>
<evidence type="ECO:0000313" key="3">
    <source>
        <dbReference type="Proteomes" id="UP000018888"/>
    </source>
</evidence>
<keyword evidence="1" id="KW-0812">Transmembrane</keyword>
<dbReference type="Proteomes" id="UP000018888">
    <property type="component" value="Unassembled WGS sequence"/>
</dbReference>
<proteinExistence type="predicted"/>
<reference evidence="2 3" key="1">
    <citation type="journal article" date="2013" name="Proc. Natl. Acad. Sci. U.S.A.">
        <title>Genome of an arbuscular mycorrhizal fungus provides insight into the oldest plant symbiosis.</title>
        <authorList>
            <person name="Tisserant E."/>
            <person name="Malbreil M."/>
            <person name="Kuo A."/>
            <person name="Kohler A."/>
            <person name="Symeonidi A."/>
            <person name="Balestrini R."/>
            <person name="Charron P."/>
            <person name="Duensing N."/>
            <person name="Frei Dit Frey N."/>
            <person name="Gianinazzi-Pearson V."/>
            <person name="Gilbert L.B."/>
            <person name="Handa Y."/>
            <person name="Herr J.R."/>
            <person name="Hijri M."/>
            <person name="Koul R."/>
            <person name="Kawaguchi M."/>
            <person name="Krajinski F."/>
            <person name="Lammers P.J."/>
            <person name="Masclaux F.G."/>
            <person name="Murat C."/>
            <person name="Morin E."/>
            <person name="Ndikumana S."/>
            <person name="Pagni M."/>
            <person name="Petitpierre D."/>
            <person name="Requena N."/>
            <person name="Rosikiewicz P."/>
            <person name="Riley R."/>
            <person name="Saito K."/>
            <person name="San Clemente H."/>
            <person name="Shapiro H."/>
            <person name="van Tuinen D."/>
            <person name="Becard G."/>
            <person name="Bonfante P."/>
            <person name="Paszkowski U."/>
            <person name="Shachar-Hill Y.Y."/>
            <person name="Tuskan G.A."/>
            <person name="Young P.W."/>
            <person name="Sanders I.R."/>
            <person name="Henrissat B."/>
            <person name="Rensing S.A."/>
            <person name="Grigoriev I.V."/>
            <person name="Corradi N."/>
            <person name="Roux C."/>
            <person name="Martin F."/>
        </authorList>
    </citation>
    <scope>NUCLEOTIDE SEQUENCE [LARGE SCALE GENOMIC DNA]</scope>
    <source>
        <strain evidence="2 3">DAOM 197198</strain>
    </source>
</reference>
<sequence length="168" mass="19546">TLYKLFPMDNEHIIQNRSLLSQSNILTSKMLTFLIDPIELLSSFKKKMRNKMARGTVIDEKDEYIMYIWKTIENQNKKEKILNFVRFVNLTFDVVCMSDDSMRIVSPKSAWVYVTYSEQGSMDLQGTDMRNFFLLISLCEFILCGINMCGICIGLVVSAVFIFWEQSS</sequence>